<organism evidence="3 4">
    <name type="scientific">Fusarium austroafricanum</name>
    <dbReference type="NCBI Taxonomy" id="2364996"/>
    <lineage>
        <taxon>Eukaryota</taxon>
        <taxon>Fungi</taxon>
        <taxon>Dikarya</taxon>
        <taxon>Ascomycota</taxon>
        <taxon>Pezizomycotina</taxon>
        <taxon>Sordariomycetes</taxon>
        <taxon>Hypocreomycetidae</taxon>
        <taxon>Hypocreales</taxon>
        <taxon>Nectriaceae</taxon>
        <taxon>Fusarium</taxon>
        <taxon>Fusarium concolor species complex</taxon>
    </lineage>
</organism>
<evidence type="ECO:0000256" key="1">
    <source>
        <dbReference type="SAM" id="MobiDB-lite"/>
    </source>
</evidence>
<dbReference type="AlphaFoldDB" id="A0A8H4JI37"/>
<gene>
    <name evidence="3" type="ORF">F53441_14356</name>
</gene>
<evidence type="ECO:0000313" key="4">
    <source>
        <dbReference type="Proteomes" id="UP000605986"/>
    </source>
</evidence>
<dbReference type="Pfam" id="PF01693">
    <property type="entry name" value="Cauli_VI"/>
    <property type="match status" value="1"/>
</dbReference>
<feature type="region of interest" description="Disordered" evidence="1">
    <location>
        <begin position="50"/>
        <end position="70"/>
    </location>
</feature>
<proteinExistence type="predicted"/>
<evidence type="ECO:0000313" key="3">
    <source>
        <dbReference type="EMBL" id="KAF4421276.1"/>
    </source>
</evidence>
<dbReference type="InterPro" id="IPR009027">
    <property type="entry name" value="Ribosomal_bL9/RNase_H1_N"/>
</dbReference>
<feature type="domain" description="Ribonuclease H1 N-terminal" evidence="2">
    <location>
        <begin position="7"/>
        <end position="50"/>
    </location>
</feature>
<comment type="caution">
    <text evidence="3">The sequence shown here is derived from an EMBL/GenBank/DDBJ whole genome shotgun (WGS) entry which is preliminary data.</text>
</comment>
<dbReference type="Proteomes" id="UP000605986">
    <property type="component" value="Unassembled WGS sequence"/>
</dbReference>
<name>A0A8H4JI37_9HYPO</name>
<accession>A0A8H4JI37</accession>
<evidence type="ECO:0000259" key="2">
    <source>
        <dbReference type="Pfam" id="PF01693"/>
    </source>
</evidence>
<dbReference type="SUPFAM" id="SSF55658">
    <property type="entry name" value="L9 N-domain-like"/>
    <property type="match status" value="1"/>
</dbReference>
<sequence length="186" mass="20669">MAKAEKKFYGVRRGFTTGVFSDYGQCRRAVSGYPDNEFKGFPTEEEAREYLATPSATPMPSRERVERARRSRLRRPRIDALAYRQIREIVQQISTMVESDTMTVVRQDSGFAFEITNEPEQAPYDDLMHGDALFEDLLGFAPRSPGSTSPSQFPATRPIVISTSPARCASGASGSWRSVSVGSEGQ</sequence>
<protein>
    <submittedName>
        <fullName evidence="3">Ribonuclease H1</fullName>
    </submittedName>
</protein>
<dbReference type="InterPro" id="IPR011320">
    <property type="entry name" value="RNase_H1_N"/>
</dbReference>
<dbReference type="EMBL" id="JAADJG010001206">
    <property type="protein sequence ID" value="KAF4421276.1"/>
    <property type="molecule type" value="Genomic_DNA"/>
</dbReference>
<dbReference type="OrthoDB" id="407198at2759"/>
<dbReference type="Gene3D" id="3.40.970.10">
    <property type="entry name" value="Ribonuclease H1, N-terminal domain"/>
    <property type="match status" value="1"/>
</dbReference>
<keyword evidence="4" id="KW-1185">Reference proteome</keyword>
<feature type="compositionally biased region" description="Polar residues" evidence="1">
    <location>
        <begin position="172"/>
        <end position="186"/>
    </location>
</feature>
<reference evidence="3" key="1">
    <citation type="submission" date="2020-01" db="EMBL/GenBank/DDBJ databases">
        <title>Identification and distribution of gene clusters putatively required for synthesis of sphingolipid metabolism inhibitors in phylogenetically diverse species of the filamentous fungus Fusarium.</title>
        <authorList>
            <person name="Kim H.-S."/>
            <person name="Busman M."/>
            <person name="Brown D.W."/>
            <person name="Divon H."/>
            <person name="Uhlig S."/>
            <person name="Proctor R.H."/>
        </authorList>
    </citation>
    <scope>NUCLEOTIDE SEQUENCE</scope>
    <source>
        <strain evidence="3">NRRL 53441</strain>
    </source>
</reference>
<dbReference type="InterPro" id="IPR037056">
    <property type="entry name" value="RNase_H1_N_sf"/>
</dbReference>
<feature type="region of interest" description="Disordered" evidence="1">
    <location>
        <begin position="166"/>
        <end position="186"/>
    </location>
</feature>